<proteinExistence type="predicted"/>
<organism evidence="1 2">
    <name type="scientific">Parelaphostrongylus tenuis</name>
    <name type="common">Meningeal worm</name>
    <dbReference type="NCBI Taxonomy" id="148309"/>
    <lineage>
        <taxon>Eukaryota</taxon>
        <taxon>Metazoa</taxon>
        <taxon>Ecdysozoa</taxon>
        <taxon>Nematoda</taxon>
        <taxon>Chromadorea</taxon>
        <taxon>Rhabditida</taxon>
        <taxon>Rhabditina</taxon>
        <taxon>Rhabditomorpha</taxon>
        <taxon>Strongyloidea</taxon>
        <taxon>Metastrongylidae</taxon>
        <taxon>Parelaphostrongylus</taxon>
    </lineage>
</organism>
<gene>
    <name evidence="1" type="ORF">KIN20_013059</name>
</gene>
<dbReference type="EMBL" id="JAHQIW010002511">
    <property type="protein sequence ID" value="KAJ1355595.1"/>
    <property type="molecule type" value="Genomic_DNA"/>
</dbReference>
<dbReference type="AlphaFoldDB" id="A0AAD5MCZ4"/>
<evidence type="ECO:0000313" key="2">
    <source>
        <dbReference type="Proteomes" id="UP001196413"/>
    </source>
</evidence>
<evidence type="ECO:0000313" key="1">
    <source>
        <dbReference type="EMBL" id="KAJ1355595.1"/>
    </source>
</evidence>
<reference evidence="1" key="1">
    <citation type="submission" date="2021-06" db="EMBL/GenBank/DDBJ databases">
        <title>Parelaphostrongylus tenuis whole genome reference sequence.</title>
        <authorList>
            <person name="Garwood T.J."/>
            <person name="Larsen P.A."/>
            <person name="Fountain-Jones N.M."/>
            <person name="Garbe J.R."/>
            <person name="Macchietto M.G."/>
            <person name="Kania S.A."/>
            <person name="Gerhold R.W."/>
            <person name="Richards J.E."/>
            <person name="Wolf T.M."/>
        </authorList>
    </citation>
    <scope>NUCLEOTIDE SEQUENCE</scope>
    <source>
        <strain evidence="1">MNPRO001-30</strain>
        <tissue evidence="1">Meninges</tissue>
    </source>
</reference>
<keyword evidence="2" id="KW-1185">Reference proteome</keyword>
<protein>
    <submittedName>
        <fullName evidence="1">Uncharacterized protein</fullName>
    </submittedName>
</protein>
<name>A0AAD5MCZ4_PARTN</name>
<sequence>MEALACCDLLQAPETLIYFIDETNCESLLNFLELFNRVLKAIYHSSSLLNSHMEKWEEVPKRAQKASDKSKIILKTKVHLLAADICLLHNQLPNTSHEQLLEVGWFAAVEHDVALNACRAFIKWQQSGYSQIHSPFTHYRSSV</sequence>
<accession>A0AAD5MCZ4</accession>
<comment type="caution">
    <text evidence="1">The sequence shown here is derived from an EMBL/GenBank/DDBJ whole genome shotgun (WGS) entry which is preliminary data.</text>
</comment>
<dbReference type="Proteomes" id="UP001196413">
    <property type="component" value="Unassembled WGS sequence"/>
</dbReference>